<feature type="domain" description="PBP" evidence="3">
    <location>
        <begin position="21"/>
        <end position="309"/>
    </location>
</feature>
<dbReference type="InterPro" id="IPR050811">
    <property type="entry name" value="Phosphate_ABC_transporter"/>
</dbReference>
<dbReference type="KEGG" id="alp:LPB137_01085"/>
<feature type="chain" id="PRO_5012952954" evidence="2">
    <location>
        <begin position="23"/>
        <end position="353"/>
    </location>
</feature>
<sequence>MSIKKTSLALLASATLTMSLSARDQIKIVGSSTVYPFSSSVAEEFGATTKFPTPVVESTGSGGGMKLFCAGNDLNTPDITNASRRMKTKEFKMCQENGVTDITESVIGYDGIAFSQSISNAPFNISKKNLALAVAKEVPSKDGKSLIANPYKKWSDIDASLPNREIIVYGPPKSSGTRDAFEELVMQSIFKKMALYTDLYKADKKANKKYKKYSIVRTDGVYVESGENDNLIVQKLEKNKAAFGVFGFSFLVENDDKVQGATIDGVEPTPENISSSKYPVSRSLFFYIKNSHSKEVPAMNKYVDLFMSEKMIGEDSILGEIGLIALPTEARNKIRESVSKRSKLTLADLSAKH</sequence>
<evidence type="ECO:0000256" key="1">
    <source>
        <dbReference type="ARBA" id="ARBA00022729"/>
    </source>
</evidence>
<dbReference type="PANTHER" id="PTHR30570">
    <property type="entry name" value="PERIPLASMIC PHOSPHATE BINDING COMPONENT OF PHOSPHATE ABC TRANSPORTER"/>
    <property type="match status" value="1"/>
</dbReference>
<dbReference type="Pfam" id="PF12849">
    <property type="entry name" value="PBP_like_2"/>
    <property type="match status" value="1"/>
</dbReference>
<name>A0A1P8KIZ7_9BACT</name>
<dbReference type="EMBL" id="CP019070">
    <property type="protein sequence ID" value="APW64530.1"/>
    <property type="molecule type" value="Genomic_DNA"/>
</dbReference>
<dbReference type="AlphaFoldDB" id="A0A1P8KIZ7"/>
<dbReference type="SUPFAM" id="SSF53850">
    <property type="entry name" value="Periplasmic binding protein-like II"/>
    <property type="match status" value="1"/>
</dbReference>
<dbReference type="Proteomes" id="UP000186074">
    <property type="component" value="Chromosome"/>
</dbReference>
<proteinExistence type="predicted"/>
<evidence type="ECO:0000313" key="4">
    <source>
        <dbReference type="EMBL" id="APW64530.1"/>
    </source>
</evidence>
<accession>A0A1P8KIZ7</accession>
<gene>
    <name evidence="4" type="ORF">LPB137_01085</name>
</gene>
<evidence type="ECO:0000256" key="2">
    <source>
        <dbReference type="SAM" id="SignalP"/>
    </source>
</evidence>
<dbReference type="STRING" id="1850254.LPB137_01085"/>
<feature type="signal peptide" evidence="2">
    <location>
        <begin position="1"/>
        <end position="22"/>
    </location>
</feature>
<keyword evidence="5" id="KW-1185">Reference proteome</keyword>
<dbReference type="InterPro" id="IPR024370">
    <property type="entry name" value="PBP_domain"/>
</dbReference>
<dbReference type="OrthoDB" id="9790048at2"/>
<organism evidence="4 5">
    <name type="scientific">Poseidonibacter parvus</name>
    <dbReference type="NCBI Taxonomy" id="1850254"/>
    <lineage>
        <taxon>Bacteria</taxon>
        <taxon>Pseudomonadati</taxon>
        <taxon>Campylobacterota</taxon>
        <taxon>Epsilonproteobacteria</taxon>
        <taxon>Campylobacterales</taxon>
        <taxon>Arcobacteraceae</taxon>
        <taxon>Poseidonibacter</taxon>
    </lineage>
</organism>
<protein>
    <submittedName>
        <fullName evidence="4">Phosphate-binding protein</fullName>
    </submittedName>
</protein>
<reference evidence="4 5" key="1">
    <citation type="submission" date="2017-01" db="EMBL/GenBank/DDBJ databases">
        <title>Genome sequencing of Arcobacter sp. LPB0137.</title>
        <authorList>
            <person name="Lee G.-W."/>
            <person name="Yi H."/>
        </authorList>
    </citation>
    <scope>NUCLEOTIDE SEQUENCE [LARGE SCALE GENOMIC DNA]</scope>
    <source>
        <strain evidence="4 5">LPB0137</strain>
    </source>
</reference>
<keyword evidence="1 2" id="KW-0732">Signal</keyword>
<evidence type="ECO:0000259" key="3">
    <source>
        <dbReference type="Pfam" id="PF12849"/>
    </source>
</evidence>
<dbReference type="Gene3D" id="3.40.190.10">
    <property type="entry name" value="Periplasmic binding protein-like II"/>
    <property type="match status" value="2"/>
</dbReference>
<evidence type="ECO:0000313" key="5">
    <source>
        <dbReference type="Proteomes" id="UP000186074"/>
    </source>
</evidence>
<dbReference type="PANTHER" id="PTHR30570:SF1">
    <property type="entry name" value="PHOSPHATE-BINDING PROTEIN PSTS"/>
    <property type="match status" value="1"/>
</dbReference>